<evidence type="ECO:0000313" key="2">
    <source>
        <dbReference type="Proteomes" id="UP000187609"/>
    </source>
</evidence>
<protein>
    <submittedName>
        <fullName evidence="1">Uncharacterized protein</fullName>
    </submittedName>
</protein>
<dbReference type="Proteomes" id="UP000187609">
    <property type="component" value="Unassembled WGS sequence"/>
</dbReference>
<name>A0A314L3L3_NICAT</name>
<reference evidence="1" key="1">
    <citation type="submission" date="2016-11" db="EMBL/GenBank/DDBJ databases">
        <title>The genome of Nicotiana attenuata.</title>
        <authorList>
            <person name="Xu S."/>
            <person name="Brockmoeller T."/>
            <person name="Gaquerel E."/>
            <person name="Navarro A."/>
            <person name="Kuhl H."/>
            <person name="Gase K."/>
            <person name="Ling Z."/>
            <person name="Zhou W."/>
            <person name="Kreitzer C."/>
            <person name="Stanke M."/>
            <person name="Tang H."/>
            <person name="Lyons E."/>
            <person name="Pandey P."/>
            <person name="Pandey S.P."/>
            <person name="Timmermann B."/>
            <person name="Baldwin I.T."/>
        </authorList>
    </citation>
    <scope>NUCLEOTIDE SEQUENCE [LARGE SCALE GENOMIC DNA]</scope>
    <source>
        <strain evidence="1">UT</strain>
    </source>
</reference>
<dbReference type="Gramene" id="OIT36200">
    <property type="protein sequence ID" value="OIT36200"/>
    <property type="gene ID" value="A4A49_20276"/>
</dbReference>
<dbReference type="AlphaFoldDB" id="A0A314L3L3"/>
<accession>A0A314L3L3</accession>
<sequence length="71" mass="8412">MELYFHTARLISLPMIWQWCYKQTMLFLLITNYERREMKMHHKVLMIAYAPTIDGYTGNALAVNALELLCS</sequence>
<comment type="caution">
    <text evidence="1">The sequence shown here is derived from an EMBL/GenBank/DDBJ whole genome shotgun (WGS) entry which is preliminary data.</text>
</comment>
<proteinExistence type="predicted"/>
<gene>
    <name evidence="1" type="ORF">A4A49_20276</name>
</gene>
<keyword evidence="2" id="KW-1185">Reference proteome</keyword>
<organism evidence="1 2">
    <name type="scientific">Nicotiana attenuata</name>
    <name type="common">Coyote tobacco</name>
    <dbReference type="NCBI Taxonomy" id="49451"/>
    <lineage>
        <taxon>Eukaryota</taxon>
        <taxon>Viridiplantae</taxon>
        <taxon>Streptophyta</taxon>
        <taxon>Embryophyta</taxon>
        <taxon>Tracheophyta</taxon>
        <taxon>Spermatophyta</taxon>
        <taxon>Magnoliopsida</taxon>
        <taxon>eudicotyledons</taxon>
        <taxon>Gunneridae</taxon>
        <taxon>Pentapetalae</taxon>
        <taxon>asterids</taxon>
        <taxon>lamiids</taxon>
        <taxon>Solanales</taxon>
        <taxon>Solanaceae</taxon>
        <taxon>Nicotianoideae</taxon>
        <taxon>Nicotianeae</taxon>
        <taxon>Nicotiana</taxon>
    </lineage>
</organism>
<dbReference type="EMBL" id="MJEQ01000459">
    <property type="protein sequence ID" value="OIT36200.1"/>
    <property type="molecule type" value="Genomic_DNA"/>
</dbReference>
<evidence type="ECO:0000313" key="1">
    <source>
        <dbReference type="EMBL" id="OIT36200.1"/>
    </source>
</evidence>